<evidence type="ECO:0000313" key="5">
    <source>
        <dbReference type="Proteomes" id="UP000827721"/>
    </source>
</evidence>
<feature type="compositionally biased region" description="Low complexity" evidence="2">
    <location>
        <begin position="493"/>
        <end position="507"/>
    </location>
</feature>
<dbReference type="PANTHER" id="PTHR31805">
    <property type="entry name" value="RECEPTOR-LIKE KINASE, PUTATIVE (DUF1421)-RELATED"/>
    <property type="match status" value="1"/>
</dbReference>
<keyword evidence="1" id="KW-0175">Coiled coil</keyword>
<feature type="region of interest" description="Disordered" evidence="2">
    <location>
        <begin position="335"/>
        <end position="424"/>
    </location>
</feature>
<feature type="compositionally biased region" description="Low complexity" evidence="2">
    <location>
        <begin position="528"/>
        <end position="548"/>
    </location>
</feature>
<keyword evidence="5" id="KW-1185">Reference proteome</keyword>
<feature type="compositionally biased region" description="Polar residues" evidence="2">
    <location>
        <begin position="342"/>
        <end position="361"/>
    </location>
</feature>
<dbReference type="PROSITE" id="PS50030">
    <property type="entry name" value="UBA"/>
    <property type="match status" value="1"/>
</dbReference>
<feature type="compositionally biased region" description="Low complexity" evidence="2">
    <location>
        <begin position="8"/>
        <end position="35"/>
    </location>
</feature>
<feature type="compositionally biased region" description="Pro residues" evidence="2">
    <location>
        <begin position="464"/>
        <end position="492"/>
    </location>
</feature>
<dbReference type="InterPro" id="IPR010820">
    <property type="entry name" value="DUF1421"/>
</dbReference>
<feature type="compositionally biased region" description="Polar residues" evidence="2">
    <location>
        <begin position="387"/>
        <end position="409"/>
    </location>
</feature>
<feature type="compositionally biased region" description="Polar residues" evidence="2">
    <location>
        <begin position="591"/>
        <end position="614"/>
    </location>
</feature>
<feature type="domain" description="UBA" evidence="3">
    <location>
        <begin position="650"/>
        <end position="694"/>
    </location>
</feature>
<sequence length="695" mass="76033">MLLTIAQSHSHPSPTSVISPTSSSLSPSLTSSSNLHPMQTHFKSGIFKPKSYSNNVGSVAPLSSTLGSVAPLSSTVGSIASFSSNVGSAAPLSASDSKVVNSTASIPTSVTNKQYQDSDSPSRVLQNIGKVVGREEAELNRRSMRNSNSWTYMDKQQQPQTHNFFDLDDELERDYGSEALSFDSYRNKHKSSPFRLSVGGEKVGTFDGADLVSEIDRKIKEHVDNVLYAVEGLSARVTQLETRTCKFENTVDDLKESIEYNHGRTDGKLRELEIILREVEGGIKDLRDKQEIAEAKLQLAKLQVSKGNPQLGNQNSAAEAARQDLPFVPQQSYQLPAHPVSCPQQPASLPSSIPQNLQHQNPLPAPVAIAPQFPTRLPQNVMPPISPQLTPETSHQQYHMPSTQQSQLSPPVLYQPKQPAPPEITNQEYHVTSTQQSQPPPPALHQSYQLTNQQYHMTPAQQSQPPPPAPYQPYQPTPPAPYQPYQPTPEPPISQLSQPSQLHSPSSTVYAQAHSPLNHQPEEVSYLPSQSSQKSSQPPGGFLQPQQFYDGSTQQIHDQPPSRPYSEFPSGYWQPPEDSNSNNLYRYGASPFSSNTSNTKPLRSSPFPSVSRSEISTSQLPTAKILPQALPTASIVESGSPSGGSSNRVQVDEVVDKVVAMGFRRDSVRATVKKLTENGQSVDLNTVLDKLMNHG</sequence>
<proteinExistence type="predicted"/>
<comment type="caution">
    <text evidence="4">The sequence shown here is derived from an EMBL/GenBank/DDBJ whole genome shotgun (WGS) entry which is preliminary data.</text>
</comment>
<evidence type="ECO:0000259" key="3">
    <source>
        <dbReference type="PROSITE" id="PS50030"/>
    </source>
</evidence>
<dbReference type="EMBL" id="JAFEMO010000013">
    <property type="protein sequence ID" value="KAH7550503.1"/>
    <property type="molecule type" value="Genomic_DNA"/>
</dbReference>
<protein>
    <recommendedName>
        <fullName evidence="3">UBA domain-containing protein</fullName>
    </recommendedName>
</protein>
<evidence type="ECO:0000256" key="2">
    <source>
        <dbReference type="SAM" id="MobiDB-lite"/>
    </source>
</evidence>
<dbReference type="InterPro" id="IPR015940">
    <property type="entry name" value="UBA"/>
</dbReference>
<feature type="region of interest" description="Disordered" evidence="2">
    <location>
        <begin position="456"/>
        <end position="614"/>
    </location>
</feature>
<gene>
    <name evidence="4" type="ORF">JRO89_XS13G0204700</name>
</gene>
<feature type="coiled-coil region" evidence="1">
    <location>
        <begin position="269"/>
        <end position="303"/>
    </location>
</feature>
<feature type="region of interest" description="Disordered" evidence="2">
    <location>
        <begin position="1"/>
        <end position="35"/>
    </location>
</feature>
<name>A0ABQ8H9B4_9ROSI</name>
<dbReference type="Pfam" id="PF07223">
    <property type="entry name" value="DUF1421"/>
    <property type="match status" value="1"/>
</dbReference>
<evidence type="ECO:0000313" key="4">
    <source>
        <dbReference type="EMBL" id="KAH7550503.1"/>
    </source>
</evidence>
<dbReference type="Proteomes" id="UP000827721">
    <property type="component" value="Unassembled WGS sequence"/>
</dbReference>
<reference evidence="4 5" key="1">
    <citation type="submission" date="2021-02" db="EMBL/GenBank/DDBJ databases">
        <title>Plant Genome Project.</title>
        <authorList>
            <person name="Zhang R.-G."/>
        </authorList>
    </citation>
    <scope>NUCLEOTIDE SEQUENCE [LARGE SCALE GENOMIC DNA]</scope>
    <source>
        <tissue evidence="4">Leaves</tissue>
    </source>
</reference>
<evidence type="ECO:0000256" key="1">
    <source>
        <dbReference type="SAM" id="Coils"/>
    </source>
</evidence>
<accession>A0ABQ8H9B4</accession>
<dbReference type="PANTHER" id="PTHR31805:SF15">
    <property type="entry name" value="DUF1421 DOMAIN-CONTAINING PROTEIN"/>
    <property type="match status" value="1"/>
</dbReference>
<organism evidence="4 5">
    <name type="scientific">Xanthoceras sorbifolium</name>
    <dbReference type="NCBI Taxonomy" id="99658"/>
    <lineage>
        <taxon>Eukaryota</taxon>
        <taxon>Viridiplantae</taxon>
        <taxon>Streptophyta</taxon>
        <taxon>Embryophyta</taxon>
        <taxon>Tracheophyta</taxon>
        <taxon>Spermatophyta</taxon>
        <taxon>Magnoliopsida</taxon>
        <taxon>eudicotyledons</taxon>
        <taxon>Gunneridae</taxon>
        <taxon>Pentapetalae</taxon>
        <taxon>rosids</taxon>
        <taxon>malvids</taxon>
        <taxon>Sapindales</taxon>
        <taxon>Sapindaceae</taxon>
        <taxon>Xanthoceroideae</taxon>
        <taxon>Xanthoceras</taxon>
    </lineage>
</organism>